<organism evidence="3 4">
    <name type="scientific">Siccirubricoccus soli</name>
    <dbReference type="NCBI Taxonomy" id="2899147"/>
    <lineage>
        <taxon>Bacteria</taxon>
        <taxon>Pseudomonadati</taxon>
        <taxon>Pseudomonadota</taxon>
        <taxon>Alphaproteobacteria</taxon>
        <taxon>Acetobacterales</taxon>
        <taxon>Roseomonadaceae</taxon>
        <taxon>Siccirubricoccus</taxon>
    </lineage>
</organism>
<keyword evidence="4" id="KW-1185">Reference proteome</keyword>
<dbReference type="EMBL" id="JAFIRR010000030">
    <property type="protein sequence ID" value="MCO6415687.1"/>
    <property type="molecule type" value="Genomic_DNA"/>
</dbReference>
<name>A0ABT1D193_9PROT</name>
<evidence type="ECO:0000256" key="2">
    <source>
        <dbReference type="SAM" id="Phobius"/>
    </source>
</evidence>
<feature type="region of interest" description="Disordered" evidence="1">
    <location>
        <begin position="47"/>
        <end position="75"/>
    </location>
</feature>
<dbReference type="Proteomes" id="UP001523392">
    <property type="component" value="Unassembled WGS sequence"/>
</dbReference>
<keyword evidence="2" id="KW-0812">Transmembrane</keyword>
<gene>
    <name evidence="3" type="ORF">JYK14_05775</name>
</gene>
<comment type="caution">
    <text evidence="3">The sequence shown here is derived from an EMBL/GenBank/DDBJ whole genome shotgun (WGS) entry which is preliminary data.</text>
</comment>
<accession>A0ABT1D193</accession>
<evidence type="ECO:0000313" key="4">
    <source>
        <dbReference type="Proteomes" id="UP001523392"/>
    </source>
</evidence>
<feature type="transmembrane region" description="Helical" evidence="2">
    <location>
        <begin position="111"/>
        <end position="132"/>
    </location>
</feature>
<evidence type="ECO:0008006" key="5">
    <source>
        <dbReference type="Google" id="ProtNLM"/>
    </source>
</evidence>
<keyword evidence="2" id="KW-1133">Transmembrane helix</keyword>
<feature type="compositionally biased region" description="Polar residues" evidence="1">
    <location>
        <begin position="54"/>
        <end position="63"/>
    </location>
</feature>
<evidence type="ECO:0000313" key="3">
    <source>
        <dbReference type="EMBL" id="MCO6415687.1"/>
    </source>
</evidence>
<evidence type="ECO:0000256" key="1">
    <source>
        <dbReference type="SAM" id="MobiDB-lite"/>
    </source>
</evidence>
<proteinExistence type="predicted"/>
<dbReference type="RefSeq" id="WP_252952283.1">
    <property type="nucleotide sequence ID" value="NZ_JAFIRR010000030.1"/>
</dbReference>
<keyword evidence="2" id="KW-0472">Membrane</keyword>
<reference evidence="3 4" key="1">
    <citation type="submission" date="2021-12" db="EMBL/GenBank/DDBJ databases">
        <title>Siccirubricoccus leaddurans sp. nov., a high concentration Zn2+ tolerance bacterium.</title>
        <authorList>
            <person name="Cao Y."/>
        </authorList>
    </citation>
    <scope>NUCLEOTIDE SEQUENCE [LARGE SCALE GENOMIC DNA]</scope>
    <source>
        <strain evidence="3 4">KC 17139</strain>
    </source>
</reference>
<feature type="transmembrane region" description="Helical" evidence="2">
    <location>
        <begin position="152"/>
        <end position="171"/>
    </location>
</feature>
<sequence>MTGFAELGARPYFSLLDGASLPHELVATAMCSKDRLQPTIEILSRPHSRRLATQARQPSSKGTYGNEKRRPGSAKRCQSPKLKLLLSRPELEKRMSPTLLPFLESKLTVRAVLAVSSLFTAIFGCYLVLSGIKDDGFIDLKTTFLEGRLKSGMAGITIIFLSVIQGIFLIIGSGASNKHRVIEISINERTKISITGVHSMRETIERLTPVIRGIVADERKHEAER</sequence>
<protein>
    <recommendedName>
        <fullName evidence="5">DUF3566 domain-containing protein</fullName>
    </recommendedName>
</protein>